<dbReference type="NCBIfam" id="TIGR02243">
    <property type="entry name" value="putative baseplate assembly protein"/>
    <property type="match status" value="1"/>
</dbReference>
<sequence>MRSSDLACRQSWRRRHLFQHPRWNGVDFLEVSDEQRYLCVHFFGSIPEGIGVANVRIEGGRRIRDLRVLRVEIDRSGDPDQDDCLRITLDRIGDYSTYRLCFVERVTAQEGAAYRPFPGLDPRYACLDFRFRLDCAADQDCRVQPDCPPAFAPAPEIDYLAKDYASLRQMMLDRMALTMPGWQERHVPDLGVTLVELLAYTADYLSYYQDAVATEAYLDTARQRISVRRHVRLIDYRMHEGCNARAFVTLDTDSDIGPLLLVDCYFITGFAALEAEQGRVLPHELLAKYPPQAYDVFEPVAAGGAEGIRARAAHSTMHFYTWGDTECCLSRGATRASLIDGPQWSDDEAAPDAGRVLDLHAGDVLIFEEVKGATTGAPADADPARRHAVLLTSVTPALDQLFRQPVLEIEWAAGDALPFSLCLSARLPAQYDCARIADITVARGNVVLVDHGRRAPPDPLGPVLVRTELGECACEGSVIETSSVPQPFRPRLKHRALTYRVPFQPSASAQAMLAQDPRQALPDLALAQRQAGAADAGWQARYDLLASGVGERHFVVEMDDERNAHLRFGDGELGRQPAAGAVFDTRYRVGGGAAGNVGRDAITYMVYRPGLIDGAALMVRNPLPAQGGVEPEPLAEVKLFAPGAFRKQRLRAVTAADYAELAQQNASIQRAAADLSWTGSWYEARVAVDPLGVETLVQPLREEIEAALQPYRRIGHDLAVVQARYVPISLTLHICVLAHYTRGEVRARLQQVLGNRQLPNGERGLFHPDRLSFGDGLHLSRIVAAAAGVEGVERVKVLRLQRLDVPDDPLAATPQLDPAIAEGTLALGPTEIAQLDNDPDFPENGALTLILGGGR</sequence>
<organism evidence="1 2">
    <name type="scientific">Janthinobacterium fluminis</name>
    <dbReference type="NCBI Taxonomy" id="2987524"/>
    <lineage>
        <taxon>Bacteria</taxon>
        <taxon>Pseudomonadati</taxon>
        <taxon>Pseudomonadota</taxon>
        <taxon>Betaproteobacteria</taxon>
        <taxon>Burkholderiales</taxon>
        <taxon>Oxalobacteraceae</taxon>
        <taxon>Janthinobacterium</taxon>
    </lineage>
</organism>
<evidence type="ECO:0000313" key="1">
    <source>
        <dbReference type="EMBL" id="MDC8757003.1"/>
    </source>
</evidence>
<keyword evidence="2" id="KW-1185">Reference proteome</keyword>
<dbReference type="Proteomes" id="UP001221208">
    <property type="component" value="Unassembled WGS sequence"/>
</dbReference>
<dbReference type="EMBL" id="JAQQXR010000001">
    <property type="protein sequence ID" value="MDC8757003.1"/>
    <property type="molecule type" value="Genomic_DNA"/>
</dbReference>
<name>A0ABT5JXX3_9BURK</name>
<comment type="caution">
    <text evidence="1">The sequence shown here is derived from an EMBL/GenBank/DDBJ whole genome shotgun (WGS) entry which is preliminary data.</text>
</comment>
<dbReference type="InterPro" id="IPR011749">
    <property type="entry name" value="CHP02243"/>
</dbReference>
<protein>
    <submittedName>
        <fullName evidence="1">Baseplate assembly protein</fullName>
    </submittedName>
</protein>
<gene>
    <name evidence="1" type="ORF">OIK44_05295</name>
</gene>
<proteinExistence type="predicted"/>
<accession>A0ABT5JXX3</accession>
<evidence type="ECO:0000313" key="2">
    <source>
        <dbReference type="Proteomes" id="UP001221208"/>
    </source>
</evidence>
<dbReference type="RefSeq" id="WP_273669655.1">
    <property type="nucleotide sequence ID" value="NZ_JAQQXR010000001.1"/>
</dbReference>
<reference evidence="1 2" key="1">
    <citation type="submission" date="2022-10" db="EMBL/GenBank/DDBJ databases">
        <title>Janthinobacterium sp. hw3 Genome sequencing.</title>
        <authorList>
            <person name="Park S."/>
        </authorList>
    </citation>
    <scope>NUCLEOTIDE SEQUENCE [LARGE SCALE GENOMIC DNA]</scope>
    <source>
        <strain evidence="2">hw3</strain>
    </source>
</reference>